<keyword evidence="2" id="KW-0378">Hydrolase</keyword>
<reference evidence="2" key="2">
    <citation type="submission" date="2021-04" db="EMBL/GenBank/DDBJ databases">
        <authorList>
            <person name="Gilroy R."/>
        </authorList>
    </citation>
    <scope>NUCLEOTIDE SEQUENCE</scope>
    <source>
        <strain evidence="2">4376</strain>
    </source>
</reference>
<protein>
    <submittedName>
        <fullName evidence="2">Alpha/beta hydrolase family protein</fullName>
    </submittedName>
</protein>
<feature type="domain" description="DUF1023" evidence="1">
    <location>
        <begin position="212"/>
        <end position="367"/>
    </location>
</feature>
<dbReference type="InterPro" id="IPR029058">
    <property type="entry name" value="AB_hydrolase_fold"/>
</dbReference>
<comment type="caution">
    <text evidence="2">The sequence shown here is derived from an EMBL/GenBank/DDBJ whole genome shotgun (WGS) entry which is preliminary data.</text>
</comment>
<evidence type="ECO:0000313" key="3">
    <source>
        <dbReference type="Proteomes" id="UP000824189"/>
    </source>
</evidence>
<dbReference type="AlphaFoldDB" id="A0A9D1UR39"/>
<dbReference type="Gene3D" id="3.40.50.1820">
    <property type="entry name" value="alpha/beta hydrolase"/>
    <property type="match status" value="1"/>
</dbReference>
<dbReference type="Proteomes" id="UP000824189">
    <property type="component" value="Unassembled WGS sequence"/>
</dbReference>
<organism evidence="2 3">
    <name type="scientific">Candidatus Corynebacterium gallistercoris</name>
    <dbReference type="NCBI Taxonomy" id="2838530"/>
    <lineage>
        <taxon>Bacteria</taxon>
        <taxon>Bacillati</taxon>
        <taxon>Actinomycetota</taxon>
        <taxon>Actinomycetes</taxon>
        <taxon>Mycobacteriales</taxon>
        <taxon>Corynebacteriaceae</taxon>
        <taxon>Corynebacterium</taxon>
    </lineage>
</organism>
<name>A0A9D1UR39_9CORY</name>
<gene>
    <name evidence="2" type="ORF">H9867_05350</name>
</gene>
<evidence type="ECO:0000259" key="1">
    <source>
        <dbReference type="Pfam" id="PF06259"/>
    </source>
</evidence>
<feature type="non-terminal residue" evidence="2">
    <location>
        <position position="1"/>
    </location>
</feature>
<proteinExistence type="predicted"/>
<dbReference type="SUPFAM" id="SSF53474">
    <property type="entry name" value="alpha/beta-Hydrolases"/>
    <property type="match status" value="1"/>
</dbReference>
<accession>A0A9D1UR39</accession>
<evidence type="ECO:0000313" key="2">
    <source>
        <dbReference type="EMBL" id="HIW95896.1"/>
    </source>
</evidence>
<dbReference type="EMBL" id="DXFZ01000062">
    <property type="protein sequence ID" value="HIW95896.1"/>
    <property type="molecule type" value="Genomic_DNA"/>
</dbReference>
<dbReference type="InterPro" id="IPR010427">
    <property type="entry name" value="DUF1023"/>
</dbReference>
<sequence>SGDLNLQGSGRGALMPPVTVDTIRASDAQGLSNAGHNVVELGEVLQARAEEALEATHWGPSWQGSAAEAASHAADSSSAPVLATGLSLVAGGWVTQAHSRVVEAVQTVVHSACAAARSAGCMVSPDGTVTPGALVSVPALGTALNALAGALSAVLRAALAFIRASDAGSSTALQALVAGSPAIPGPPRGLPTGLGGHAPASVDISFGSAGPVVTVGDVASAEQVITLVSGVGSSEPGATEKTTAWARTQVEEAAKQGRSIAVVAWHDYNAPSNLVAGATPFASREAAPELASFQRDLRAVNPHAELKVIGYSYGSAVVGTAIASSPGVEADAVEFWGSPGTPIQPASSGGSGHPMVSARSAPGDLISGTTGPWGGVHGVDPMRPKDDSASSWGGYAWRKLLDGYVISRGELDSHSSYVADPQVTP</sequence>
<dbReference type="GO" id="GO:0016787">
    <property type="term" value="F:hydrolase activity"/>
    <property type="evidence" value="ECO:0007669"/>
    <property type="project" value="UniProtKB-KW"/>
</dbReference>
<reference evidence="2" key="1">
    <citation type="journal article" date="2021" name="PeerJ">
        <title>Extensive microbial diversity within the chicken gut microbiome revealed by metagenomics and culture.</title>
        <authorList>
            <person name="Gilroy R."/>
            <person name="Ravi A."/>
            <person name="Getino M."/>
            <person name="Pursley I."/>
            <person name="Horton D.L."/>
            <person name="Alikhan N.F."/>
            <person name="Baker D."/>
            <person name="Gharbi K."/>
            <person name="Hall N."/>
            <person name="Watson M."/>
            <person name="Adriaenssens E.M."/>
            <person name="Foster-Nyarko E."/>
            <person name="Jarju S."/>
            <person name="Secka A."/>
            <person name="Antonio M."/>
            <person name="Oren A."/>
            <person name="Chaudhuri R.R."/>
            <person name="La Ragione R."/>
            <person name="Hildebrand F."/>
            <person name="Pallen M.J."/>
        </authorList>
    </citation>
    <scope>NUCLEOTIDE SEQUENCE</scope>
    <source>
        <strain evidence="2">4376</strain>
    </source>
</reference>
<dbReference type="Pfam" id="PF06259">
    <property type="entry name" value="Abhydrolase_8"/>
    <property type="match status" value="1"/>
</dbReference>